<dbReference type="Gene3D" id="3.40.50.300">
    <property type="entry name" value="P-loop containing nucleotide triphosphate hydrolases"/>
    <property type="match status" value="3"/>
</dbReference>
<dbReference type="GO" id="GO:0016887">
    <property type="term" value="F:ATP hydrolysis activity"/>
    <property type="evidence" value="ECO:0007669"/>
    <property type="project" value="InterPro"/>
</dbReference>
<dbReference type="EMBL" id="SDGV01000024">
    <property type="protein sequence ID" value="THB60407.1"/>
    <property type="molecule type" value="Genomic_DNA"/>
</dbReference>
<feature type="coiled-coil region" evidence="3">
    <location>
        <begin position="165"/>
        <end position="199"/>
    </location>
</feature>
<name>A0A4S3B2E8_9ENTE</name>
<keyword evidence="1" id="KW-0547">Nucleotide-binding</keyword>
<dbReference type="Pfam" id="PF12848">
    <property type="entry name" value="ABC_tran_Xtn"/>
    <property type="match status" value="1"/>
</dbReference>
<dbReference type="CDD" id="cd03221">
    <property type="entry name" value="ABCF_EF-3"/>
    <property type="match status" value="2"/>
</dbReference>
<feature type="domain" description="ABC transporter" evidence="4">
    <location>
        <begin position="5"/>
        <end position="183"/>
    </location>
</feature>
<keyword evidence="6" id="KW-1185">Reference proteome</keyword>
<dbReference type="PROSITE" id="PS00211">
    <property type="entry name" value="ABC_TRANSPORTER_1"/>
    <property type="match status" value="1"/>
</dbReference>
<dbReference type="OrthoDB" id="9760950at2"/>
<dbReference type="InterPro" id="IPR051309">
    <property type="entry name" value="ABCF_ATPase"/>
</dbReference>
<dbReference type="PANTHER" id="PTHR42855:SF2">
    <property type="entry name" value="DRUG RESISTANCE ABC TRANSPORTER,ATP-BINDING PROTEIN"/>
    <property type="match status" value="1"/>
</dbReference>
<evidence type="ECO:0000313" key="5">
    <source>
        <dbReference type="EMBL" id="THB60407.1"/>
    </source>
</evidence>
<evidence type="ECO:0000256" key="1">
    <source>
        <dbReference type="ARBA" id="ARBA00022741"/>
    </source>
</evidence>
<dbReference type="InterPro" id="IPR017871">
    <property type="entry name" value="ABC_transporter-like_CS"/>
</dbReference>
<feature type="domain" description="ABC transporter" evidence="4">
    <location>
        <begin position="272"/>
        <end position="480"/>
    </location>
</feature>
<dbReference type="PANTHER" id="PTHR42855">
    <property type="entry name" value="ABC TRANSPORTER ATP-BINDING SUBUNIT"/>
    <property type="match status" value="1"/>
</dbReference>
<dbReference type="InterPro" id="IPR027417">
    <property type="entry name" value="P-loop_NTPase"/>
</dbReference>
<reference evidence="5 6" key="1">
    <citation type="submission" date="2019-01" db="EMBL/GenBank/DDBJ databases">
        <title>Vagococcus silagei sp. nov. isolated from brewer's grain.</title>
        <authorList>
            <person name="Guu J.-R."/>
        </authorList>
    </citation>
    <scope>NUCLEOTIDE SEQUENCE [LARGE SCALE GENOMIC DNA]</scope>
    <source>
        <strain evidence="5 6">2B-2</strain>
    </source>
</reference>
<sequence length="512" mass="57915">MIFLIQFKNIKYYVSDRLLLSSKEVKLEPGKVIGIVGPNGSGKTTLLNLIAGRIELDNGSLEVQGAVSEISQFIDTETSRSGGEQTKEKIRTAFSEQTTILLADEPTNHLDEDGIKFLKNKMKRYSGTILIVSHNRSFLNDVCQEILAIESSELVLYTGNYDQYLQEKELRKQRQKDLYAQYQNEKSRLEESVAVTMDKSAQTKKAPSRMGNSEARLHKRGKGTIAKATLARQAKTIEKRISQLEKVEKIYEEKPLHIPFAEGNVVHHPILVKGNDLTLSRGNKSLLTQANFEFKTGERTAIIGKNGCGKTTLLEEIMNGNENIEVRQTARFTFLSQSFSELNEQDTIMDTVIEASIYDEQTSRDLLAHLLFKGSAVYKKISVLSGGERTKLVIAMMILSENNCLVLDEPTNHLDIETLEVLESALKAYQGSIIFVSHDDYFVKQVANRVFEFIDGQLVEKRENDSQLNEQLLILELRKTELISQLSLPQSVETKERLEKEFQEVLTAIRMI</sequence>
<accession>A0A4S3B2E8</accession>
<keyword evidence="2 5" id="KW-0067">ATP-binding</keyword>
<protein>
    <submittedName>
        <fullName evidence="5">ABC-F family ATP-binding cassette domain-containing protein</fullName>
    </submittedName>
</protein>
<keyword evidence="3" id="KW-0175">Coiled coil</keyword>
<feature type="coiled-coil region" evidence="3">
    <location>
        <begin position="227"/>
        <end position="254"/>
    </location>
</feature>
<dbReference type="SMART" id="SM00382">
    <property type="entry name" value="AAA"/>
    <property type="match status" value="2"/>
</dbReference>
<proteinExistence type="predicted"/>
<evidence type="ECO:0000256" key="2">
    <source>
        <dbReference type="ARBA" id="ARBA00022840"/>
    </source>
</evidence>
<dbReference type="InterPro" id="IPR003593">
    <property type="entry name" value="AAA+_ATPase"/>
</dbReference>
<evidence type="ECO:0000256" key="3">
    <source>
        <dbReference type="SAM" id="Coils"/>
    </source>
</evidence>
<evidence type="ECO:0000259" key="4">
    <source>
        <dbReference type="PROSITE" id="PS50893"/>
    </source>
</evidence>
<dbReference type="Proteomes" id="UP000310506">
    <property type="component" value="Unassembled WGS sequence"/>
</dbReference>
<dbReference type="SUPFAM" id="SSF52540">
    <property type="entry name" value="P-loop containing nucleoside triphosphate hydrolases"/>
    <property type="match status" value="2"/>
</dbReference>
<dbReference type="InterPro" id="IPR032781">
    <property type="entry name" value="ABC_tran_Xtn"/>
</dbReference>
<dbReference type="InterPro" id="IPR003439">
    <property type="entry name" value="ABC_transporter-like_ATP-bd"/>
</dbReference>
<organism evidence="5 6">
    <name type="scientific">Vagococcus silagei</name>
    <dbReference type="NCBI Taxonomy" id="2508885"/>
    <lineage>
        <taxon>Bacteria</taxon>
        <taxon>Bacillati</taxon>
        <taxon>Bacillota</taxon>
        <taxon>Bacilli</taxon>
        <taxon>Lactobacillales</taxon>
        <taxon>Enterococcaceae</taxon>
        <taxon>Vagococcus</taxon>
    </lineage>
</organism>
<dbReference type="Pfam" id="PF00005">
    <property type="entry name" value="ABC_tran"/>
    <property type="match status" value="2"/>
</dbReference>
<gene>
    <name evidence="5" type="ORF">ESZ54_10585</name>
</gene>
<dbReference type="AlphaFoldDB" id="A0A4S3B2E8"/>
<comment type="caution">
    <text evidence="5">The sequence shown here is derived from an EMBL/GenBank/DDBJ whole genome shotgun (WGS) entry which is preliminary data.</text>
</comment>
<evidence type="ECO:0000313" key="6">
    <source>
        <dbReference type="Proteomes" id="UP000310506"/>
    </source>
</evidence>
<dbReference type="PROSITE" id="PS50893">
    <property type="entry name" value="ABC_TRANSPORTER_2"/>
    <property type="match status" value="2"/>
</dbReference>
<dbReference type="NCBIfam" id="NF000355">
    <property type="entry name" value="ribo_prot_ABC_F"/>
    <property type="match status" value="1"/>
</dbReference>
<dbReference type="GO" id="GO:0005524">
    <property type="term" value="F:ATP binding"/>
    <property type="evidence" value="ECO:0007669"/>
    <property type="project" value="UniProtKB-KW"/>
</dbReference>